<dbReference type="RefSeq" id="WP_171093267.1">
    <property type="nucleotide sequence ID" value="NZ_CP053069.1"/>
</dbReference>
<dbReference type="PANTHER" id="PTHR12526">
    <property type="entry name" value="GLYCOSYLTRANSFERASE"/>
    <property type="match status" value="1"/>
</dbReference>
<proteinExistence type="predicted"/>
<dbReference type="AlphaFoldDB" id="A0A6M4GWU0"/>
<sequence>MTRIVYGSPGLFDMGGIARYGRSQVRALKSILGGENVEVLSMLAPGPGGFDEPIEVDLVAGGNRPSNKVRFALAFGARARPGRMYWSGHLNYTPIVVPLAAATGGTAVVNIYGLELWTRRSKLRERCLAKCWVIADCNATLSSAVQMGIVDPERSTVIHDPVDVAMFRPGAIDLEIAGRYGLVPDDRFRVMFLGRLDEGSRHKGPDRLIRAFARARLPKDAELVIAGSGNQVEILRGIALQSGKGDRVKLIGRVPDVDLPAVYRLSTVFALVSQKFDGGGEGIPLTPLEAGGCAIPSIVGNEDGSVEVCVDGESGLIVSSRDEAAFSNALETLANDRERTRRMGQAAAARVQSHFSYERFAAQHQQFIERIAAEPLVTKREQL</sequence>
<evidence type="ECO:0000256" key="1">
    <source>
        <dbReference type="ARBA" id="ARBA00022676"/>
    </source>
</evidence>
<gene>
    <name evidence="4" type="primary">mshA_3</name>
    <name evidence="4" type="ORF">DSM104443_02788</name>
</gene>
<dbReference type="Gene3D" id="3.40.50.2000">
    <property type="entry name" value="Glycogen Phosphorylase B"/>
    <property type="match status" value="2"/>
</dbReference>
<evidence type="ECO:0000259" key="3">
    <source>
        <dbReference type="Pfam" id="PF00534"/>
    </source>
</evidence>
<accession>A0A6M4GWU0</accession>
<dbReference type="Proteomes" id="UP000501534">
    <property type="component" value="Chromosome"/>
</dbReference>
<dbReference type="SUPFAM" id="SSF53756">
    <property type="entry name" value="UDP-Glycosyltransferase/glycogen phosphorylase"/>
    <property type="match status" value="1"/>
</dbReference>
<organism evidence="4 5">
    <name type="scientific">Usitatibacter rugosus</name>
    <dbReference type="NCBI Taxonomy" id="2732067"/>
    <lineage>
        <taxon>Bacteria</taxon>
        <taxon>Pseudomonadati</taxon>
        <taxon>Pseudomonadota</taxon>
        <taxon>Betaproteobacteria</taxon>
        <taxon>Nitrosomonadales</taxon>
        <taxon>Usitatibacteraceae</taxon>
        <taxon>Usitatibacter</taxon>
    </lineage>
</organism>
<dbReference type="KEGG" id="uru:DSM104443_02788"/>
<dbReference type="EC" id="2.4.1.250" evidence="4"/>
<reference evidence="4 5" key="1">
    <citation type="submission" date="2020-04" db="EMBL/GenBank/DDBJ databases">
        <title>Usitatibacter rugosus gen. nov., sp. nov. and Usitatibacter palustris sp. nov., novel members of Usitatibacteraceae fam. nov. within the order Nitrosomonadales isolated from soil.</title>
        <authorList>
            <person name="Huber K.J."/>
            <person name="Neumann-Schaal M."/>
            <person name="Geppert A."/>
            <person name="Luckner M."/>
            <person name="Wanner G."/>
            <person name="Overmann J."/>
        </authorList>
    </citation>
    <scope>NUCLEOTIDE SEQUENCE [LARGE SCALE GENOMIC DNA]</scope>
    <source>
        <strain evidence="4 5">0125_3</strain>
    </source>
</reference>
<keyword evidence="2 4" id="KW-0808">Transferase</keyword>
<keyword evidence="5" id="KW-1185">Reference proteome</keyword>
<dbReference type="EMBL" id="CP053069">
    <property type="protein sequence ID" value="QJR11706.1"/>
    <property type="molecule type" value="Genomic_DNA"/>
</dbReference>
<dbReference type="InterPro" id="IPR001296">
    <property type="entry name" value="Glyco_trans_1"/>
</dbReference>
<name>A0A6M4GWU0_9PROT</name>
<protein>
    <submittedName>
        <fullName evidence="4">D-inositol-3-phosphate glycosyltransferase</fullName>
        <ecNumber evidence="4">2.4.1.250</ecNumber>
    </submittedName>
</protein>
<dbReference type="CDD" id="cd03801">
    <property type="entry name" value="GT4_PimA-like"/>
    <property type="match status" value="1"/>
</dbReference>
<dbReference type="Pfam" id="PF00534">
    <property type="entry name" value="Glycos_transf_1"/>
    <property type="match status" value="1"/>
</dbReference>
<dbReference type="GO" id="GO:0102710">
    <property type="term" value="F:D-inositol-3-phosphate glycosyltransferase activity"/>
    <property type="evidence" value="ECO:0007669"/>
    <property type="project" value="UniProtKB-EC"/>
</dbReference>
<evidence type="ECO:0000313" key="5">
    <source>
        <dbReference type="Proteomes" id="UP000501534"/>
    </source>
</evidence>
<feature type="domain" description="Glycosyl transferase family 1" evidence="3">
    <location>
        <begin position="184"/>
        <end position="348"/>
    </location>
</feature>
<keyword evidence="1 4" id="KW-0328">Glycosyltransferase</keyword>
<evidence type="ECO:0000256" key="2">
    <source>
        <dbReference type="ARBA" id="ARBA00022679"/>
    </source>
</evidence>
<evidence type="ECO:0000313" key="4">
    <source>
        <dbReference type="EMBL" id="QJR11706.1"/>
    </source>
</evidence>
<dbReference type="PANTHER" id="PTHR12526:SF510">
    <property type="entry name" value="D-INOSITOL 3-PHOSPHATE GLYCOSYLTRANSFERASE"/>
    <property type="match status" value="1"/>
</dbReference>